<dbReference type="AlphaFoldDB" id="A0A512DG34"/>
<evidence type="ECO:0008006" key="4">
    <source>
        <dbReference type="Google" id="ProtNLM"/>
    </source>
</evidence>
<accession>A0A512DG34</accession>
<evidence type="ECO:0000256" key="1">
    <source>
        <dbReference type="SAM" id="MobiDB-lite"/>
    </source>
</evidence>
<gene>
    <name evidence="2" type="ORF">CAE01nite_31010</name>
</gene>
<proteinExistence type="predicted"/>
<comment type="caution">
    <text evidence="2">The sequence shown here is derived from an EMBL/GenBank/DDBJ whole genome shotgun (WGS) entry which is preliminary data.</text>
</comment>
<evidence type="ECO:0000313" key="2">
    <source>
        <dbReference type="EMBL" id="GEO35376.1"/>
    </source>
</evidence>
<evidence type="ECO:0000313" key="3">
    <source>
        <dbReference type="Proteomes" id="UP000321181"/>
    </source>
</evidence>
<organism evidence="2 3">
    <name type="scientific">Cellulomonas aerilata</name>
    <dbReference type="NCBI Taxonomy" id="515326"/>
    <lineage>
        <taxon>Bacteria</taxon>
        <taxon>Bacillati</taxon>
        <taxon>Actinomycetota</taxon>
        <taxon>Actinomycetes</taxon>
        <taxon>Micrococcales</taxon>
        <taxon>Cellulomonadaceae</taxon>
        <taxon>Cellulomonas</taxon>
    </lineage>
</organism>
<name>A0A512DG34_9CELL</name>
<protein>
    <recommendedName>
        <fullName evidence="4">Zinc-ribbon 15 domain-containing protein</fullName>
    </recommendedName>
</protein>
<reference evidence="2 3" key="1">
    <citation type="submission" date="2019-07" db="EMBL/GenBank/DDBJ databases">
        <title>Whole genome shotgun sequence of Cellulomonas aerilata NBRC 106308.</title>
        <authorList>
            <person name="Hosoyama A."/>
            <person name="Uohara A."/>
            <person name="Ohji S."/>
            <person name="Ichikawa N."/>
        </authorList>
    </citation>
    <scope>NUCLEOTIDE SEQUENCE [LARGE SCALE GENOMIC DNA]</scope>
    <source>
        <strain evidence="2 3">NBRC 106308</strain>
    </source>
</reference>
<dbReference type="Proteomes" id="UP000321181">
    <property type="component" value="Unassembled WGS sequence"/>
</dbReference>
<dbReference type="EMBL" id="BJYY01000019">
    <property type="protein sequence ID" value="GEO35376.1"/>
    <property type="molecule type" value="Genomic_DNA"/>
</dbReference>
<keyword evidence="3" id="KW-1185">Reference proteome</keyword>
<feature type="region of interest" description="Disordered" evidence="1">
    <location>
        <begin position="1"/>
        <end position="29"/>
    </location>
</feature>
<sequence length="114" mass="12717">MVRRRGAAAWRDGRTGQPAAAGDPHGRRPRTRCATLADVILFFGTRVRRRVLGSGTFHCPYCFQPRTYEQAETRSWIHVFWIPLIPLGGAQEEVQCTVCGGRWAPAVLQAEPLA</sequence>